<dbReference type="EMBL" id="JAZBJZ010000208">
    <property type="protein sequence ID" value="MEE3720015.1"/>
    <property type="molecule type" value="Genomic_DNA"/>
</dbReference>
<dbReference type="AlphaFoldDB" id="A0AAW9Q9Z6"/>
<dbReference type="RefSeq" id="WP_330486455.1">
    <property type="nucleotide sequence ID" value="NZ_JAZBJZ010000208.1"/>
</dbReference>
<sequence length="46" mass="5106">MTQDELLALIDRAADEGWKELDLSGMRLTELLAAIGRLANRLSFTS</sequence>
<evidence type="ECO:0000313" key="2">
    <source>
        <dbReference type="Proteomes" id="UP001333818"/>
    </source>
</evidence>
<name>A0AAW9Q9Z6_9CYAN</name>
<reference evidence="1" key="1">
    <citation type="submission" date="2024-01" db="EMBL/GenBank/DDBJ databases">
        <title>Bank of Algae and Cyanobacteria of the Azores (BACA) strain genomes.</title>
        <authorList>
            <person name="Luz R."/>
            <person name="Cordeiro R."/>
            <person name="Fonseca A."/>
            <person name="Goncalves V."/>
        </authorList>
    </citation>
    <scope>NUCLEOTIDE SEQUENCE</scope>
    <source>
        <strain evidence="1">BACA0141</strain>
    </source>
</reference>
<organism evidence="1 2">
    <name type="scientific">Tumidithrix elongata BACA0141</name>
    <dbReference type="NCBI Taxonomy" id="2716417"/>
    <lineage>
        <taxon>Bacteria</taxon>
        <taxon>Bacillati</taxon>
        <taxon>Cyanobacteriota</taxon>
        <taxon>Cyanophyceae</taxon>
        <taxon>Pseudanabaenales</taxon>
        <taxon>Pseudanabaenaceae</taxon>
        <taxon>Tumidithrix</taxon>
        <taxon>Tumidithrix elongata</taxon>
    </lineage>
</organism>
<accession>A0AAW9Q9Z6</accession>
<dbReference type="Proteomes" id="UP001333818">
    <property type="component" value="Unassembled WGS sequence"/>
</dbReference>
<gene>
    <name evidence="1" type="ORF">V2H45_25080</name>
</gene>
<comment type="caution">
    <text evidence="1">The sequence shown here is derived from an EMBL/GenBank/DDBJ whole genome shotgun (WGS) entry which is preliminary data.</text>
</comment>
<protein>
    <submittedName>
        <fullName evidence="1">Uncharacterized protein</fullName>
    </submittedName>
</protein>
<evidence type="ECO:0000313" key="1">
    <source>
        <dbReference type="EMBL" id="MEE3720015.1"/>
    </source>
</evidence>
<keyword evidence="2" id="KW-1185">Reference proteome</keyword>
<proteinExistence type="predicted"/>